<evidence type="ECO:0000313" key="4">
    <source>
        <dbReference type="Proteomes" id="UP000192940"/>
    </source>
</evidence>
<reference evidence="3 4" key="1">
    <citation type="submission" date="2017-04" db="EMBL/GenBank/DDBJ databases">
        <authorList>
            <person name="Afonso C.L."/>
            <person name="Miller P.J."/>
            <person name="Scott M.A."/>
            <person name="Spackman E."/>
            <person name="Goraichik I."/>
            <person name="Dimitrov K.M."/>
            <person name="Suarez D.L."/>
            <person name="Swayne D.E."/>
        </authorList>
    </citation>
    <scope>NUCLEOTIDE SEQUENCE [LARGE SCALE GENOMIC DNA]</scope>
    <source>
        <strain evidence="3 4">N3/975</strain>
    </source>
</reference>
<dbReference type="EMBL" id="LT840184">
    <property type="protein sequence ID" value="SMF79168.1"/>
    <property type="molecule type" value="Genomic_DNA"/>
</dbReference>
<dbReference type="Proteomes" id="UP000192940">
    <property type="component" value="Chromosome I"/>
</dbReference>
<dbReference type="SUPFAM" id="SSF53254">
    <property type="entry name" value="Phosphoglycerate mutase-like"/>
    <property type="match status" value="1"/>
</dbReference>
<dbReference type="AlphaFoldDB" id="A0A1X7H3W2"/>
<name>A0A1X7H3W2_9BACL</name>
<dbReference type="Pfam" id="PF00300">
    <property type="entry name" value="His_Phos_1"/>
    <property type="match status" value="1"/>
</dbReference>
<organism evidence="3 4">
    <name type="scientific">Paenibacillus uliginis N3/975</name>
    <dbReference type="NCBI Taxonomy" id="1313296"/>
    <lineage>
        <taxon>Bacteria</taxon>
        <taxon>Bacillati</taxon>
        <taxon>Bacillota</taxon>
        <taxon>Bacilli</taxon>
        <taxon>Bacillales</taxon>
        <taxon>Paenibacillaceae</taxon>
        <taxon>Paenibacillus</taxon>
    </lineage>
</organism>
<dbReference type="STRING" id="1313296.SAMN05661091_1674"/>
<dbReference type="GO" id="GO:0016791">
    <property type="term" value="F:phosphatase activity"/>
    <property type="evidence" value="ECO:0007669"/>
    <property type="project" value="TreeGrafter"/>
</dbReference>
<dbReference type="RefSeq" id="WP_208918566.1">
    <property type="nucleotide sequence ID" value="NZ_LT840184.1"/>
</dbReference>
<keyword evidence="4" id="KW-1185">Reference proteome</keyword>
<sequence>MAIIGMVRHGITEWSIQERAQGLSNIPLNEEGRKQAKYLGMKLKNENWDLIITSNLIRAKETAEIIAYEIGVNHIIEDVRIREIDCGRIEGMTEEQRIKKWGSRWRELDLGMESFDDVACRGVIFLEETCDTYKDMRVLVVTHGALIGLSEVYSI</sequence>
<proteinExistence type="predicted"/>
<dbReference type="SMART" id="SM00855">
    <property type="entry name" value="PGAM"/>
    <property type="match status" value="1"/>
</dbReference>
<evidence type="ECO:0000313" key="3">
    <source>
        <dbReference type="EMBL" id="SMF79168.1"/>
    </source>
</evidence>
<evidence type="ECO:0000256" key="1">
    <source>
        <dbReference type="PIRSR" id="PIRSR613078-1"/>
    </source>
</evidence>
<feature type="active site" description="Tele-phosphohistidine intermediate" evidence="1">
    <location>
        <position position="9"/>
    </location>
</feature>
<accession>A0A1X7H3W2</accession>
<dbReference type="PANTHER" id="PTHR48100">
    <property type="entry name" value="BROAD-SPECIFICITY PHOSPHATASE YOR283W-RELATED"/>
    <property type="match status" value="1"/>
</dbReference>
<dbReference type="GO" id="GO:0005737">
    <property type="term" value="C:cytoplasm"/>
    <property type="evidence" value="ECO:0007669"/>
    <property type="project" value="TreeGrafter"/>
</dbReference>
<feature type="binding site" evidence="2">
    <location>
        <position position="58"/>
    </location>
    <ligand>
        <name>substrate</name>
    </ligand>
</feature>
<dbReference type="InterPro" id="IPR029033">
    <property type="entry name" value="His_PPase_superfam"/>
</dbReference>
<dbReference type="InterPro" id="IPR013078">
    <property type="entry name" value="His_Pase_superF_clade-1"/>
</dbReference>
<dbReference type="PANTHER" id="PTHR48100:SF59">
    <property type="entry name" value="ADENOSYLCOBALAMIN_ALPHA-RIBAZOLE PHOSPHATASE"/>
    <property type="match status" value="1"/>
</dbReference>
<protein>
    <submittedName>
        <fullName evidence="3">Broad specificity phosphatase PhoE</fullName>
    </submittedName>
</protein>
<evidence type="ECO:0000256" key="2">
    <source>
        <dbReference type="PIRSR" id="PIRSR613078-2"/>
    </source>
</evidence>
<dbReference type="Gene3D" id="3.40.50.1240">
    <property type="entry name" value="Phosphoglycerate mutase-like"/>
    <property type="match status" value="1"/>
</dbReference>
<dbReference type="CDD" id="cd07067">
    <property type="entry name" value="HP_PGM_like"/>
    <property type="match status" value="1"/>
</dbReference>
<gene>
    <name evidence="3" type="ORF">SAMN05661091_1674</name>
</gene>
<dbReference type="InterPro" id="IPR050275">
    <property type="entry name" value="PGM_Phosphatase"/>
</dbReference>
<feature type="active site" description="Proton donor/acceptor" evidence="1">
    <location>
        <position position="83"/>
    </location>
</feature>